<dbReference type="InterPro" id="IPR035925">
    <property type="entry name" value="BSD_dom_sf"/>
</dbReference>
<keyword evidence="1" id="KW-0175">Coiled coil</keyword>
<gene>
    <name evidence="2" type="ORF">TTHERM_00590380</name>
</gene>
<dbReference type="KEGG" id="tet:TTHERM_00590380"/>
<evidence type="ECO:0000313" key="2">
    <source>
        <dbReference type="EMBL" id="EAR99701.1"/>
    </source>
</evidence>
<accession>I7MFE7</accession>
<proteinExistence type="predicted"/>
<dbReference type="SUPFAM" id="SSF140383">
    <property type="entry name" value="BSD domain-like"/>
    <property type="match status" value="1"/>
</dbReference>
<protein>
    <submittedName>
        <fullName evidence="2">Uncharacterized protein</fullName>
    </submittedName>
</protein>
<dbReference type="Gene3D" id="6.10.140.1200">
    <property type="match status" value="1"/>
</dbReference>
<dbReference type="STRING" id="312017.I7MFE7"/>
<evidence type="ECO:0000256" key="1">
    <source>
        <dbReference type="SAM" id="Coils"/>
    </source>
</evidence>
<dbReference type="Proteomes" id="UP000009168">
    <property type="component" value="Unassembled WGS sequence"/>
</dbReference>
<name>I7MFE7_TETTS</name>
<reference evidence="3" key="1">
    <citation type="journal article" date="2006" name="PLoS Biol.">
        <title>Macronuclear genome sequence of the ciliate Tetrahymena thermophila, a model eukaryote.</title>
        <authorList>
            <person name="Eisen J.A."/>
            <person name="Coyne R.S."/>
            <person name="Wu M."/>
            <person name="Wu D."/>
            <person name="Thiagarajan M."/>
            <person name="Wortman J.R."/>
            <person name="Badger J.H."/>
            <person name="Ren Q."/>
            <person name="Amedeo P."/>
            <person name="Jones K.M."/>
            <person name="Tallon L.J."/>
            <person name="Delcher A.L."/>
            <person name="Salzberg S.L."/>
            <person name="Silva J.C."/>
            <person name="Haas B.J."/>
            <person name="Majoros W.H."/>
            <person name="Farzad M."/>
            <person name="Carlton J.M."/>
            <person name="Smith R.K. Jr."/>
            <person name="Garg J."/>
            <person name="Pearlman R.E."/>
            <person name="Karrer K.M."/>
            <person name="Sun L."/>
            <person name="Manning G."/>
            <person name="Elde N.C."/>
            <person name="Turkewitz A.P."/>
            <person name="Asai D.J."/>
            <person name="Wilkes D.E."/>
            <person name="Wang Y."/>
            <person name="Cai H."/>
            <person name="Collins K."/>
            <person name="Stewart B.A."/>
            <person name="Lee S.R."/>
            <person name="Wilamowska K."/>
            <person name="Weinberg Z."/>
            <person name="Ruzzo W.L."/>
            <person name="Wloga D."/>
            <person name="Gaertig J."/>
            <person name="Frankel J."/>
            <person name="Tsao C.-C."/>
            <person name="Gorovsky M.A."/>
            <person name="Keeling P.J."/>
            <person name="Waller R.F."/>
            <person name="Patron N.J."/>
            <person name="Cherry J.M."/>
            <person name="Stover N.A."/>
            <person name="Krieger C.J."/>
            <person name="del Toro C."/>
            <person name="Ryder H.F."/>
            <person name="Williamson S.C."/>
            <person name="Barbeau R.A."/>
            <person name="Hamilton E.P."/>
            <person name="Orias E."/>
        </authorList>
    </citation>
    <scope>NUCLEOTIDE SEQUENCE [LARGE SCALE GENOMIC DNA]</scope>
    <source>
        <strain evidence="3">SB210</strain>
    </source>
</reference>
<sequence length="663" mass="79465">MEIEEIGSTSQQNKQQQQQYLTLLANEEVDSNAIKAKIKNIYEKRADTQDVIEFDNPVEIYISNMRFIISIITKDNKNDQKSIFYKDINNFRIEELKDPIKSYITYSQIKFEKDSKSTQMIYTFDNITQKDAKILTDKVIEEEEKRVIKRLAILNQCLVANEVVECKPIEVKLKVILEKKSTESEAYSNNDYNMAYSEFYITNYRFILIIYGQDDDSYIERSIFYQSIDNFQIGFFKESFSQIQYNTDNNQIEIFIFVGRLQQQDQKKLTDSYEKYKSLQQTSPAPQELEIIVKKKILEKDQKLNSFYKHAVLNKKILTEEQFWKNHEEYQKFLKYKQRDEQKIKRDYLEKEIPTVRKEINFPVEVDQLDDRINKFNQFRKEIYDPIGQIEDQNLKSFQQYKQDVYFFGQIDNQSQKIIQNQKKIQSSQIEEINIDDKNHSNMHHQHIEIVEHSLDSIQVNNVRPQEMKAEEYQRKLTQNAELEKQNKLQSFLQNVQIQSNQRSQGLLREFKFGEINDSQNKEKQQEALKKVGQRVQSSWKQAFECLYKLKPLSEKEQQSSTYKTNYENYQELFYRCREILRWLYKEQNNGDKARPEVIDTLKSELEQTKNIINEELKKVNESLKQISEQKDNNNKEAKDIYLQSKERLQDLLDSFVFKQPNI</sequence>
<feature type="coiled-coil region" evidence="1">
    <location>
        <begin position="599"/>
        <end position="637"/>
    </location>
</feature>
<dbReference type="GeneID" id="7841091"/>
<organism evidence="2 3">
    <name type="scientific">Tetrahymena thermophila (strain SB210)</name>
    <dbReference type="NCBI Taxonomy" id="312017"/>
    <lineage>
        <taxon>Eukaryota</taxon>
        <taxon>Sar</taxon>
        <taxon>Alveolata</taxon>
        <taxon>Ciliophora</taxon>
        <taxon>Intramacronucleata</taxon>
        <taxon>Oligohymenophorea</taxon>
        <taxon>Hymenostomatida</taxon>
        <taxon>Tetrahymenina</taxon>
        <taxon>Tetrahymenidae</taxon>
        <taxon>Tetrahymena</taxon>
    </lineage>
</organism>
<dbReference type="RefSeq" id="XP_001019946.1">
    <property type="nucleotide sequence ID" value="XM_001019946.3"/>
</dbReference>
<dbReference type="AlphaFoldDB" id="I7MFE7"/>
<dbReference type="InParanoid" id="I7MFE7"/>
<evidence type="ECO:0000313" key="3">
    <source>
        <dbReference type="Proteomes" id="UP000009168"/>
    </source>
</evidence>
<keyword evidence="3" id="KW-1185">Reference proteome</keyword>
<dbReference type="EMBL" id="GG662637">
    <property type="protein sequence ID" value="EAR99701.1"/>
    <property type="molecule type" value="Genomic_DNA"/>
</dbReference>
<dbReference type="HOGENOM" id="CLU_414213_0_0_1"/>